<feature type="coiled-coil region" evidence="1">
    <location>
        <begin position="93"/>
        <end position="122"/>
    </location>
</feature>
<evidence type="ECO:0000256" key="1">
    <source>
        <dbReference type="SAM" id="Coils"/>
    </source>
</evidence>
<evidence type="ECO:0000313" key="2">
    <source>
        <dbReference type="EMBL" id="CEK55911.1"/>
    </source>
</evidence>
<accession>A0A0B6YJE3</accession>
<feature type="non-terminal residue" evidence="2">
    <location>
        <position position="1"/>
    </location>
</feature>
<name>A0A0B6YJE3_9EUPU</name>
<keyword evidence="1" id="KW-0175">Coiled coil</keyword>
<organism evidence="2">
    <name type="scientific">Arion vulgaris</name>
    <dbReference type="NCBI Taxonomy" id="1028688"/>
    <lineage>
        <taxon>Eukaryota</taxon>
        <taxon>Metazoa</taxon>
        <taxon>Spiralia</taxon>
        <taxon>Lophotrochozoa</taxon>
        <taxon>Mollusca</taxon>
        <taxon>Gastropoda</taxon>
        <taxon>Heterobranchia</taxon>
        <taxon>Euthyneura</taxon>
        <taxon>Panpulmonata</taxon>
        <taxon>Eupulmonata</taxon>
        <taxon>Stylommatophora</taxon>
        <taxon>Helicina</taxon>
        <taxon>Arionoidea</taxon>
        <taxon>Arionidae</taxon>
        <taxon>Arion</taxon>
    </lineage>
</organism>
<proteinExistence type="predicted"/>
<dbReference type="AlphaFoldDB" id="A0A0B6YJE3"/>
<protein>
    <submittedName>
        <fullName evidence="2">Uncharacterized protein</fullName>
    </submittedName>
</protein>
<dbReference type="EMBL" id="HACG01009046">
    <property type="protein sequence ID" value="CEK55911.1"/>
    <property type="molecule type" value="Transcribed_RNA"/>
</dbReference>
<reference evidence="2" key="1">
    <citation type="submission" date="2014-12" db="EMBL/GenBank/DDBJ databases">
        <title>Insight into the proteome of Arion vulgaris.</title>
        <authorList>
            <person name="Aradska J."/>
            <person name="Bulat T."/>
            <person name="Smidak R."/>
            <person name="Sarate P."/>
            <person name="Gangsoo J."/>
            <person name="Sialana F."/>
            <person name="Bilban M."/>
            <person name="Lubec G."/>
        </authorList>
    </citation>
    <scope>NUCLEOTIDE SEQUENCE</scope>
    <source>
        <tissue evidence="2">Skin</tissue>
    </source>
</reference>
<gene>
    <name evidence="2" type="primary">ORF26344</name>
</gene>
<feature type="non-terminal residue" evidence="2">
    <location>
        <position position="133"/>
    </location>
</feature>
<sequence>NNNNSSGSALGSNVYPLVDMKAFDLRRGEAVEVRMASEVNDVNREELGRRAMLERYKALMLAARGEDQMRQVFTTVIAEEQQKRKFDDDMRMKQEEEARMTKEAEKRRKMEHETLKQKLAQEGMGDVTVVLPV</sequence>